<evidence type="ECO:0000313" key="9">
    <source>
        <dbReference type="Proteomes" id="UP000009215"/>
    </source>
</evidence>
<protein>
    <submittedName>
        <fullName evidence="8">Zinc metalloprotease zmpB</fullName>
        <ecNumber evidence="8">3.4.24.-</ecNumber>
    </submittedName>
</protein>
<dbReference type="Pfam" id="PF00746">
    <property type="entry name" value="Gram_pos_anchor"/>
    <property type="match status" value="1"/>
</dbReference>
<evidence type="ECO:0000256" key="5">
    <source>
        <dbReference type="SAM" id="MobiDB-lite"/>
    </source>
</evidence>
<keyword evidence="3" id="KW-0732">Signal</keyword>
<evidence type="ECO:0000256" key="1">
    <source>
        <dbReference type="ARBA" id="ARBA00022512"/>
    </source>
</evidence>
<keyword evidence="1" id="KW-0134">Cell wall</keyword>
<feature type="compositionally biased region" description="Acidic residues" evidence="5">
    <location>
        <begin position="1"/>
        <end position="36"/>
    </location>
</feature>
<dbReference type="Proteomes" id="UP000009215">
    <property type="component" value="Chromosome"/>
</dbReference>
<dbReference type="PROSITE" id="PS50847">
    <property type="entry name" value="GRAM_POS_ANCHORING"/>
    <property type="match status" value="1"/>
</dbReference>
<dbReference type="NCBIfam" id="TIGR01167">
    <property type="entry name" value="LPXTG_anchor"/>
    <property type="match status" value="1"/>
</dbReference>
<keyword evidence="8" id="KW-0378">Hydrolase</keyword>
<feature type="transmembrane region" description="Helical" evidence="6">
    <location>
        <begin position="163"/>
        <end position="181"/>
    </location>
</feature>
<keyword evidence="8" id="KW-0645">Protease</keyword>
<dbReference type="AlphaFoldDB" id="A0AB33R7C6"/>
<evidence type="ECO:0000256" key="3">
    <source>
        <dbReference type="ARBA" id="ARBA00022729"/>
    </source>
</evidence>
<gene>
    <name evidence="8" type="ORF">SDSE_0876</name>
</gene>
<feature type="region of interest" description="Disordered" evidence="5">
    <location>
        <begin position="1"/>
        <end position="162"/>
    </location>
</feature>
<evidence type="ECO:0000256" key="4">
    <source>
        <dbReference type="ARBA" id="ARBA00023088"/>
    </source>
</evidence>
<dbReference type="GO" id="GO:0008237">
    <property type="term" value="F:metallopeptidase activity"/>
    <property type="evidence" value="ECO:0007669"/>
    <property type="project" value="UniProtKB-KW"/>
</dbReference>
<feature type="compositionally biased region" description="Low complexity" evidence="5">
    <location>
        <begin position="136"/>
        <end position="149"/>
    </location>
</feature>
<dbReference type="EC" id="3.4.24.-" evidence="8"/>
<keyword evidence="4" id="KW-0572">Peptidoglycan-anchor</keyword>
<accession>A0AB33R7C6</accession>
<sequence length="187" mass="19939">MPIVDEDPAQEDTSDPTPEVDEVLAADEEPAQEDVPDTTPEGQSTPEVDEVPAVDEEPAQEDALDPTPEGQPTPEVDEVLAADEEPAQEDTPDTISEGQLTFEGDEPTTKEEAVRTEEEKLPSITDETKVLSSVKVVETSEGSSSPSSHVSEKKLPTTGETKGIRMSVLGLLLAGLGVGFMKRKKAD</sequence>
<feature type="compositionally biased region" description="Acidic residues" evidence="5">
    <location>
        <begin position="47"/>
        <end position="64"/>
    </location>
</feature>
<keyword evidence="6" id="KW-0812">Transmembrane</keyword>
<feature type="compositionally biased region" description="Basic and acidic residues" evidence="5">
    <location>
        <begin position="107"/>
        <end position="129"/>
    </location>
</feature>
<dbReference type="RefSeq" id="WP_015057514.1">
    <property type="nucleotide sequence ID" value="NC_019042.1"/>
</dbReference>
<dbReference type="EMBL" id="HE858529">
    <property type="protein sequence ID" value="CCI62373.1"/>
    <property type="molecule type" value="Genomic_DNA"/>
</dbReference>
<feature type="compositionally biased region" description="Acidic residues" evidence="5">
    <location>
        <begin position="75"/>
        <end position="92"/>
    </location>
</feature>
<keyword evidence="2" id="KW-0964">Secreted</keyword>
<evidence type="ECO:0000313" key="8">
    <source>
        <dbReference type="EMBL" id="CCI62373.1"/>
    </source>
</evidence>
<proteinExistence type="predicted"/>
<evidence type="ECO:0000256" key="6">
    <source>
        <dbReference type="SAM" id="Phobius"/>
    </source>
</evidence>
<dbReference type="KEGG" id="sdc:SDSE_0876"/>
<dbReference type="InterPro" id="IPR019931">
    <property type="entry name" value="LPXTG_anchor"/>
</dbReference>
<keyword evidence="6" id="KW-1133">Transmembrane helix</keyword>
<evidence type="ECO:0000259" key="7">
    <source>
        <dbReference type="PROSITE" id="PS50847"/>
    </source>
</evidence>
<name>A0AB33R7C6_STREQ</name>
<organism evidence="8 9">
    <name type="scientific">Streptococcus dysgalactiae subsp. equisimilis AC-2713</name>
    <dbReference type="NCBI Taxonomy" id="759913"/>
    <lineage>
        <taxon>Bacteria</taxon>
        <taxon>Bacillati</taxon>
        <taxon>Bacillota</taxon>
        <taxon>Bacilli</taxon>
        <taxon>Lactobacillales</taxon>
        <taxon>Streptococcaceae</taxon>
        <taxon>Streptococcus</taxon>
    </lineage>
</organism>
<feature type="domain" description="Gram-positive cocci surface proteins LPxTG" evidence="7">
    <location>
        <begin position="155"/>
        <end position="187"/>
    </location>
</feature>
<keyword evidence="8" id="KW-0482">Metalloprotease</keyword>
<keyword evidence="6" id="KW-0472">Membrane</keyword>
<evidence type="ECO:0000256" key="2">
    <source>
        <dbReference type="ARBA" id="ARBA00022525"/>
    </source>
</evidence>
<reference evidence="8 9" key="1">
    <citation type="submission" date="2012-05" db="EMBL/GenBank/DDBJ databases">
        <title>Complete genome sequence of a Streptococcus dysgalactiae subsp. equisimilis strain possessing Lancefield's group A antigen.</title>
        <authorList>
            <person name="Luetticken R."/>
            <person name="Bruellhoff K."/>
            <person name="Van der Linden M."/>
            <person name="Peltroche-Llacsahuanga H."/>
            <person name="Blom J."/>
            <person name="Weber-Lehmann J."/>
            <person name="Ferretti J.J."/>
            <person name="McShan W.M."/>
        </authorList>
    </citation>
    <scope>NUCLEOTIDE SEQUENCE [LARGE SCALE GENOMIC DNA]</scope>
    <source>
        <strain evidence="8 9">AC-2713</strain>
    </source>
</reference>